<gene>
    <name evidence="3" type="ORF">ZIOFF_036504</name>
</gene>
<evidence type="ECO:0000256" key="1">
    <source>
        <dbReference type="ARBA" id="ARBA00008668"/>
    </source>
</evidence>
<dbReference type="Proteomes" id="UP000734854">
    <property type="component" value="Unassembled WGS sequence"/>
</dbReference>
<evidence type="ECO:0000313" key="4">
    <source>
        <dbReference type="Proteomes" id="UP000734854"/>
    </source>
</evidence>
<proteinExistence type="inferred from homology"/>
<comment type="caution">
    <text evidence="3">The sequence shown here is derived from an EMBL/GenBank/DDBJ whole genome shotgun (WGS) entry which is preliminary data.</text>
</comment>
<dbReference type="InterPro" id="IPR036514">
    <property type="entry name" value="SGNH_hydro_sf"/>
</dbReference>
<feature type="chain" id="PRO_5035256764" evidence="2">
    <location>
        <begin position="22"/>
        <end position="84"/>
    </location>
</feature>
<reference evidence="3 4" key="1">
    <citation type="submission" date="2020-08" db="EMBL/GenBank/DDBJ databases">
        <title>Plant Genome Project.</title>
        <authorList>
            <person name="Zhang R.-G."/>
        </authorList>
    </citation>
    <scope>NUCLEOTIDE SEQUENCE [LARGE SCALE GENOMIC DNA]</scope>
    <source>
        <tissue evidence="3">Rhizome</tissue>
    </source>
</reference>
<organism evidence="3 4">
    <name type="scientific">Zingiber officinale</name>
    <name type="common">Ginger</name>
    <name type="synonym">Amomum zingiber</name>
    <dbReference type="NCBI Taxonomy" id="94328"/>
    <lineage>
        <taxon>Eukaryota</taxon>
        <taxon>Viridiplantae</taxon>
        <taxon>Streptophyta</taxon>
        <taxon>Embryophyta</taxon>
        <taxon>Tracheophyta</taxon>
        <taxon>Spermatophyta</taxon>
        <taxon>Magnoliopsida</taxon>
        <taxon>Liliopsida</taxon>
        <taxon>Zingiberales</taxon>
        <taxon>Zingiberaceae</taxon>
        <taxon>Zingiber</taxon>
    </lineage>
</organism>
<evidence type="ECO:0000256" key="2">
    <source>
        <dbReference type="SAM" id="SignalP"/>
    </source>
</evidence>
<feature type="signal peptide" evidence="2">
    <location>
        <begin position="1"/>
        <end position="21"/>
    </location>
</feature>
<keyword evidence="4" id="KW-1185">Reference proteome</keyword>
<sequence length="84" mass="9157">MAAIFVSVAAIFFLFALSLHAELGEGGYTSIFRFGASVVDTGNFLILAGNSRNVGCLPYGKTFFHYPTGRFSNERLIIDFIGKI</sequence>
<dbReference type="PANTHER" id="PTHR22835:SF659">
    <property type="entry name" value="GDSL LIPASE_ACYLHYDROLASE, PUTATIVE (AFU_ORTHOLOGUE AFUA_2G00510)-RELATED"/>
    <property type="match status" value="1"/>
</dbReference>
<comment type="similarity">
    <text evidence="1">Belongs to the 'GDSL' lipolytic enzyme family.</text>
</comment>
<dbReference type="AlphaFoldDB" id="A0A8J5KYN3"/>
<protein>
    <submittedName>
        <fullName evidence="3">Uncharacterized protein</fullName>
    </submittedName>
</protein>
<accession>A0A8J5KYN3</accession>
<keyword evidence="2" id="KW-0732">Signal</keyword>
<dbReference type="EMBL" id="JACMSC010000010">
    <property type="protein sequence ID" value="KAG6504173.1"/>
    <property type="molecule type" value="Genomic_DNA"/>
</dbReference>
<dbReference type="Gene3D" id="3.40.50.1110">
    <property type="entry name" value="SGNH hydrolase"/>
    <property type="match status" value="1"/>
</dbReference>
<evidence type="ECO:0000313" key="3">
    <source>
        <dbReference type="EMBL" id="KAG6504173.1"/>
    </source>
</evidence>
<dbReference type="PANTHER" id="PTHR22835">
    <property type="entry name" value="ZINC FINGER FYVE DOMAIN CONTAINING PROTEIN"/>
    <property type="match status" value="1"/>
</dbReference>
<name>A0A8J5KYN3_ZINOF</name>